<keyword evidence="11 13" id="KW-0472">Membrane</keyword>
<keyword evidence="3" id="KW-0813">Transport</keyword>
<keyword evidence="15" id="KW-1185">Reference proteome</keyword>
<evidence type="ECO:0000313" key="15">
    <source>
        <dbReference type="Proteomes" id="UP000318065"/>
    </source>
</evidence>
<keyword evidence="7 13" id="KW-0812">Transmembrane</keyword>
<dbReference type="InterPro" id="IPR004772">
    <property type="entry name" value="TrkH"/>
</dbReference>
<name>A0A510HK65_9ACTN</name>
<evidence type="ECO:0000256" key="1">
    <source>
        <dbReference type="ARBA" id="ARBA00004429"/>
    </source>
</evidence>
<feature type="binding site" evidence="12">
    <location>
        <position position="313"/>
    </location>
    <ligand>
        <name>K(+)</name>
        <dbReference type="ChEBI" id="CHEBI:29103"/>
    </ligand>
</feature>
<feature type="transmembrane region" description="Helical" evidence="13">
    <location>
        <begin position="389"/>
        <end position="411"/>
    </location>
</feature>
<keyword evidence="8 12" id="KW-0630">Potassium</keyword>
<organism evidence="14 15">
    <name type="scientific">Rubrobacter xylanophilus</name>
    <dbReference type="NCBI Taxonomy" id="49319"/>
    <lineage>
        <taxon>Bacteria</taxon>
        <taxon>Bacillati</taxon>
        <taxon>Actinomycetota</taxon>
        <taxon>Rubrobacteria</taxon>
        <taxon>Rubrobacterales</taxon>
        <taxon>Rubrobacteraceae</taxon>
        <taxon>Rubrobacter</taxon>
    </lineage>
</organism>
<feature type="binding site" evidence="12">
    <location>
        <position position="110"/>
    </location>
    <ligand>
        <name>K(+)</name>
        <dbReference type="ChEBI" id="CHEBI:29103"/>
    </ligand>
</feature>
<comment type="similarity">
    <text evidence="2">Belongs to the TrkH potassium transport family.</text>
</comment>
<comment type="subcellular location">
    <subcellularLocation>
        <location evidence="1">Cell inner membrane</location>
        <topology evidence="1">Multi-pass membrane protein</topology>
    </subcellularLocation>
</comment>
<feature type="transmembrane region" description="Helical" evidence="13">
    <location>
        <begin position="231"/>
        <end position="252"/>
    </location>
</feature>
<feature type="transmembrane region" description="Helical" evidence="13">
    <location>
        <begin position="179"/>
        <end position="200"/>
    </location>
</feature>
<keyword evidence="10" id="KW-0406">Ion transport</keyword>
<evidence type="ECO:0000256" key="12">
    <source>
        <dbReference type="PIRSR" id="PIRSR006247-1"/>
    </source>
</evidence>
<feature type="transmembrane region" description="Helical" evidence="13">
    <location>
        <begin position="329"/>
        <end position="348"/>
    </location>
</feature>
<keyword evidence="9 13" id="KW-1133">Transmembrane helix</keyword>
<accession>A0A510HK65</accession>
<dbReference type="RefSeq" id="WP_143526834.1">
    <property type="nucleotide sequence ID" value="NZ_AP019791.1"/>
</dbReference>
<evidence type="ECO:0000256" key="4">
    <source>
        <dbReference type="ARBA" id="ARBA00022475"/>
    </source>
</evidence>
<sequence>MHPRVIASVLGAVVAATGAAMLIPAAFSYLISDGHWLSFALPAVAALLAGGMVFALSRGRPSAYVSIRDVFLMVVLGWISVAAAGSLPFYASGLMSPVEAFFNAMAGFTTTGVSTTEELSPSLLLWRSMSQWFGGIGIVVLFVAVAPLVGFGAAQLYSAEAATPLAERLTPRIRDTAKVLTYIYVSLTVVLAAALLAAGMGPFDAANHALTTVATGGYSTRQGSIAAFDSIAVELVLVAGMIFSGTNFALYFQVVRGRFREALTNAEYLAYLTLILSATAIMTVSLYAFDYQQSPLTALRLALFQSASLTTGTGFSTADWDSWDPLSQALLMVLMGIGGCAGSTSGGLKVVRALLLTKNAFQDAFRMVHPRAVTALKLGRRVVPERLRASLMGFFFVYVATLVAGTLLMALHQVPLGAAFGSAFACLNITGTAPGAPGDPTFYAELPATAKLMLSLLMLLGRLELFTVLVILTPAFWRG</sequence>
<reference evidence="14" key="1">
    <citation type="journal article" date="2019" name="Microbiol. Resour. Announc.">
        <title>Complete Genome Sequence of Rubrobacter xylanophilus Strain AA3-22, Isolated from Arima Onsen in Japan.</title>
        <authorList>
            <person name="Tomariguchi N."/>
            <person name="Miyazaki K."/>
        </authorList>
    </citation>
    <scope>NUCLEOTIDE SEQUENCE [LARGE SCALE GENOMIC DNA]</scope>
    <source>
        <strain evidence="14">AA3-22</strain>
    </source>
</reference>
<evidence type="ECO:0000256" key="8">
    <source>
        <dbReference type="ARBA" id="ARBA00022958"/>
    </source>
</evidence>
<dbReference type="PANTHER" id="PTHR32024">
    <property type="entry name" value="TRK SYSTEM POTASSIUM UPTAKE PROTEIN TRKG-RELATED"/>
    <property type="match status" value="1"/>
</dbReference>
<gene>
    <name evidence="14" type="ORF">RxyAA322_05810</name>
</gene>
<evidence type="ECO:0000256" key="10">
    <source>
        <dbReference type="ARBA" id="ARBA00023065"/>
    </source>
</evidence>
<dbReference type="GO" id="GO:0005886">
    <property type="term" value="C:plasma membrane"/>
    <property type="evidence" value="ECO:0007669"/>
    <property type="project" value="UniProtKB-SubCell"/>
</dbReference>
<evidence type="ECO:0000256" key="5">
    <source>
        <dbReference type="ARBA" id="ARBA00022519"/>
    </source>
</evidence>
<dbReference type="AlphaFoldDB" id="A0A510HK65"/>
<feature type="transmembrane region" description="Helical" evidence="13">
    <location>
        <begin position="132"/>
        <end position="158"/>
    </location>
</feature>
<feature type="transmembrane region" description="Helical" evidence="13">
    <location>
        <begin position="452"/>
        <end position="477"/>
    </location>
</feature>
<dbReference type="PANTHER" id="PTHR32024:SF2">
    <property type="entry name" value="TRK SYSTEM POTASSIUM UPTAKE PROTEIN TRKG-RELATED"/>
    <property type="match status" value="1"/>
</dbReference>
<evidence type="ECO:0000256" key="7">
    <source>
        <dbReference type="ARBA" id="ARBA00022692"/>
    </source>
</evidence>
<feature type="binding site" evidence="12">
    <location>
        <position position="216"/>
    </location>
    <ligand>
        <name>K(+)</name>
        <dbReference type="ChEBI" id="CHEBI:29103"/>
    </ligand>
</feature>
<evidence type="ECO:0000256" key="6">
    <source>
        <dbReference type="ARBA" id="ARBA00022538"/>
    </source>
</evidence>
<dbReference type="OrthoDB" id="9810952at2"/>
<dbReference type="InterPro" id="IPR003445">
    <property type="entry name" value="Cat_transpt"/>
</dbReference>
<dbReference type="PIRSF" id="PIRSF006247">
    <property type="entry name" value="TrkH"/>
    <property type="match status" value="1"/>
</dbReference>
<keyword evidence="4" id="KW-1003">Cell membrane</keyword>
<evidence type="ECO:0000256" key="11">
    <source>
        <dbReference type="ARBA" id="ARBA00023136"/>
    </source>
</evidence>
<keyword evidence="6" id="KW-0633">Potassium transport</keyword>
<dbReference type="Proteomes" id="UP000318065">
    <property type="component" value="Chromosome"/>
</dbReference>
<feature type="transmembrane region" description="Helical" evidence="13">
    <location>
        <begin position="268"/>
        <end position="289"/>
    </location>
</feature>
<dbReference type="EMBL" id="AP019791">
    <property type="protein sequence ID" value="BBL78727.1"/>
    <property type="molecule type" value="Genomic_DNA"/>
</dbReference>
<feature type="binding site" evidence="12">
    <location>
        <position position="111"/>
    </location>
    <ligand>
        <name>K(+)</name>
        <dbReference type="ChEBI" id="CHEBI:29103"/>
    </ligand>
</feature>
<keyword evidence="5" id="KW-0997">Cell inner membrane</keyword>
<evidence type="ECO:0000256" key="13">
    <source>
        <dbReference type="SAM" id="Phobius"/>
    </source>
</evidence>
<proteinExistence type="inferred from homology"/>
<evidence type="ECO:0000256" key="9">
    <source>
        <dbReference type="ARBA" id="ARBA00022989"/>
    </source>
</evidence>
<evidence type="ECO:0000256" key="3">
    <source>
        <dbReference type="ARBA" id="ARBA00022448"/>
    </source>
</evidence>
<feature type="transmembrane region" description="Helical" evidence="13">
    <location>
        <begin position="38"/>
        <end position="58"/>
    </location>
</feature>
<dbReference type="Pfam" id="PF02386">
    <property type="entry name" value="TrkH"/>
    <property type="match status" value="1"/>
</dbReference>
<evidence type="ECO:0000313" key="14">
    <source>
        <dbReference type="EMBL" id="BBL78727.1"/>
    </source>
</evidence>
<evidence type="ECO:0000256" key="2">
    <source>
        <dbReference type="ARBA" id="ARBA00009137"/>
    </source>
</evidence>
<protein>
    <submittedName>
        <fullName evidence="14">Trk system potassium transporter TrkH</fullName>
    </submittedName>
</protein>
<dbReference type="GO" id="GO:0015379">
    <property type="term" value="F:potassium:chloride symporter activity"/>
    <property type="evidence" value="ECO:0007669"/>
    <property type="project" value="InterPro"/>
</dbReference>
<dbReference type="GO" id="GO:0046872">
    <property type="term" value="F:metal ion binding"/>
    <property type="evidence" value="ECO:0007669"/>
    <property type="project" value="UniProtKB-KW"/>
</dbReference>
<feature type="transmembrane region" description="Helical" evidence="13">
    <location>
        <begin position="70"/>
        <end position="91"/>
    </location>
</feature>
<keyword evidence="12" id="KW-0479">Metal-binding</keyword>